<reference evidence="1 2" key="1">
    <citation type="submission" date="2018-06" db="EMBL/GenBank/DDBJ databases">
        <title>Complete Genomes of Monosporascus.</title>
        <authorList>
            <person name="Robinson A.J."/>
            <person name="Natvig D.O."/>
        </authorList>
    </citation>
    <scope>NUCLEOTIDE SEQUENCE [LARGE SCALE GENOMIC DNA]</scope>
    <source>
        <strain evidence="1 2">CBS 609.92</strain>
    </source>
</reference>
<evidence type="ECO:0000313" key="1">
    <source>
        <dbReference type="EMBL" id="RYO78577.1"/>
    </source>
</evidence>
<proteinExistence type="predicted"/>
<comment type="caution">
    <text evidence="1">The sequence shown here is derived from an EMBL/GenBank/DDBJ whole genome shotgun (WGS) entry which is preliminary data.</text>
</comment>
<gene>
    <name evidence="1" type="ORF">DL762_008635</name>
</gene>
<dbReference type="Proteomes" id="UP000294003">
    <property type="component" value="Unassembled WGS sequence"/>
</dbReference>
<name>A0ABY0GVY4_9PEZI</name>
<keyword evidence="2" id="KW-1185">Reference proteome</keyword>
<evidence type="ECO:0000313" key="2">
    <source>
        <dbReference type="Proteomes" id="UP000294003"/>
    </source>
</evidence>
<protein>
    <submittedName>
        <fullName evidence="1">Uncharacterized protein</fullName>
    </submittedName>
</protein>
<dbReference type="EMBL" id="QJNS01000375">
    <property type="protein sequence ID" value="RYO78577.1"/>
    <property type="molecule type" value="Genomic_DNA"/>
</dbReference>
<organism evidence="1 2">
    <name type="scientific">Monosporascus cannonballus</name>
    <dbReference type="NCBI Taxonomy" id="155416"/>
    <lineage>
        <taxon>Eukaryota</taxon>
        <taxon>Fungi</taxon>
        <taxon>Dikarya</taxon>
        <taxon>Ascomycota</taxon>
        <taxon>Pezizomycotina</taxon>
        <taxon>Sordariomycetes</taxon>
        <taxon>Xylariomycetidae</taxon>
        <taxon>Xylariales</taxon>
        <taxon>Xylariales incertae sedis</taxon>
        <taxon>Monosporascus</taxon>
    </lineage>
</organism>
<accession>A0ABY0GVY4</accession>
<sequence>MTQLKSGNSGEAFATLMGRAGQRNGPCVLPQGAGLRRRRSSYIESLQQSGPLTKTLWGIEAMGLLQMGILLGDSPVGNVI</sequence>